<proteinExistence type="predicted"/>
<name>A0A0F7LBK3_9VIRU</name>
<evidence type="ECO:0000313" key="1">
    <source>
        <dbReference type="EMBL" id="AKH48757.1"/>
    </source>
</evidence>
<reference evidence="1" key="1">
    <citation type="journal article" date="2015" name="Front. Microbiol.">
        <title>Combining genomic sequencing methods to explore viral diversity and reveal potential virus-host interactions.</title>
        <authorList>
            <person name="Chow C.E."/>
            <person name="Winget D.M."/>
            <person name="White R.A.III."/>
            <person name="Hallam S.J."/>
            <person name="Suttle C.A."/>
        </authorList>
    </citation>
    <scope>NUCLEOTIDE SEQUENCE</scope>
    <source>
        <strain evidence="1">Oxic3_3</strain>
    </source>
</reference>
<reference evidence="1" key="2">
    <citation type="submission" date="2015-03" db="EMBL/GenBank/DDBJ databases">
        <authorList>
            <person name="Chow C.-E.T."/>
            <person name="Winget D.M."/>
            <person name="White R.A.III."/>
            <person name="Hallam S.J."/>
            <person name="Suttle C.A."/>
        </authorList>
    </citation>
    <scope>NUCLEOTIDE SEQUENCE</scope>
    <source>
        <strain evidence="1">Oxic3_3</strain>
    </source>
</reference>
<sequence>MFSSNCLTHSCSCGLGAICFIVDPFLVKVLFNVNRFVCIRMTSNNQAPIFPLFVCVHSVKRSYLPLLCKFFSLSQNFDWNFCLLRTFFLSLCNNFQVFLSTYSLK</sequence>
<protein>
    <submittedName>
        <fullName evidence="1">Uncharacterized protein</fullName>
    </submittedName>
</protein>
<dbReference type="EMBL" id="KR029609">
    <property type="protein sequence ID" value="AKH48757.1"/>
    <property type="molecule type" value="Genomic_DNA"/>
</dbReference>
<accession>A0A0F7LBK3</accession>
<organism evidence="1">
    <name type="scientific">uncultured marine virus</name>
    <dbReference type="NCBI Taxonomy" id="186617"/>
    <lineage>
        <taxon>Viruses</taxon>
        <taxon>environmental samples</taxon>
    </lineage>
</organism>